<evidence type="ECO:0000256" key="3">
    <source>
        <dbReference type="ARBA" id="ARBA00020977"/>
    </source>
</evidence>
<sequence>MSDFLWMTKSKQNKYTFPLDVFLVSGDHHRLSSATTPIKEFDSVDFSLTTPTSALKQQSFSAVDFVNEYRSRVDSLDTLLEELQEFKDYLKEETISIIHKEYSSFIEFSSKLNTITVDQVTTSMPSLIQQMKEFESFIHNLMSKCEKELLVKRRATQKEYISKKLLEIYQLVKFNIFLKLNSEKEKVDSNSTDFGSEDCIFSSIADHLKFCTNTLKQIEGTLLELSEENISTHTNMEKQHMVVLFEFYEKVDALLKDAENLYLGQLSSSFLYFLKLNGQTGKQEELYHVGLLKILDCMESLYLFGNVGLIEDRLAISIVNPLLDSIFTKECITQCKNNPEINVKTLLYDTINTKLALVMDPILEINNIGEGSSPFTTTIMADYMISQDDNHLHTFIKRYNFINNSVLQPVISKLHSDQCKFLFEYRNTKTFHTMFLTQKQFTDDFCKRFVSRHEMDLFTYTLHTVIKTKWQTKIYFALVKQQAVKEFEAALSQQVQSNQQEVSLENACDLRLKGVMDKMIDLVKNSLFNPSSTFLPELTQDFLTLYIQTTSRFQKWLLEQYIPQLLTVCKNLSQDGSATPGYLCSLISKLVDLETTITNIDGSIFLTKQEEVLRLVKHSYQSRITLLDHKKEASPVFLILIDKIKSLLRDKLQKDPTISG</sequence>
<feature type="domain" description="COG complex component COG2 C-terminal" evidence="10">
    <location>
        <begin position="469"/>
        <end position="599"/>
    </location>
</feature>
<dbReference type="InterPro" id="IPR024603">
    <property type="entry name" value="COG_complex_COG2_C"/>
</dbReference>
<dbReference type="eggNOG" id="KOG2307">
    <property type="taxonomic scope" value="Eukaryota"/>
</dbReference>
<evidence type="ECO:0000256" key="6">
    <source>
        <dbReference type="ARBA" id="ARBA00023034"/>
    </source>
</evidence>
<keyword evidence="4" id="KW-0813">Transport</keyword>
<keyword evidence="7" id="KW-0472">Membrane</keyword>
<dbReference type="KEGG" id="ngr:NAEGRDRAFT_64751"/>
<dbReference type="GeneID" id="8848997"/>
<dbReference type="OrthoDB" id="332281at2759"/>
<dbReference type="STRING" id="5762.D2V7C9"/>
<dbReference type="RefSeq" id="XP_002680097.1">
    <property type="nucleotide sequence ID" value="XM_002680051.1"/>
</dbReference>
<evidence type="ECO:0000259" key="9">
    <source>
        <dbReference type="Pfam" id="PF06148"/>
    </source>
</evidence>
<evidence type="ECO:0000256" key="7">
    <source>
        <dbReference type="ARBA" id="ARBA00023136"/>
    </source>
</evidence>
<dbReference type="GO" id="GO:0017119">
    <property type="term" value="C:Golgi transport complex"/>
    <property type="evidence" value="ECO:0007669"/>
    <property type="project" value="TreeGrafter"/>
</dbReference>
<evidence type="ECO:0000256" key="4">
    <source>
        <dbReference type="ARBA" id="ARBA00022448"/>
    </source>
</evidence>
<keyword evidence="12" id="KW-1185">Reference proteome</keyword>
<comment type="similarity">
    <text evidence="2">Belongs to the COG2 family.</text>
</comment>
<evidence type="ECO:0000313" key="11">
    <source>
        <dbReference type="EMBL" id="EFC47353.1"/>
    </source>
</evidence>
<organism evidence="12">
    <name type="scientific">Naegleria gruberi</name>
    <name type="common">Amoeba</name>
    <dbReference type="NCBI Taxonomy" id="5762"/>
    <lineage>
        <taxon>Eukaryota</taxon>
        <taxon>Discoba</taxon>
        <taxon>Heterolobosea</taxon>
        <taxon>Tetramitia</taxon>
        <taxon>Eutetramitia</taxon>
        <taxon>Vahlkampfiidae</taxon>
        <taxon>Naegleria</taxon>
    </lineage>
</organism>
<reference evidence="11 12" key="1">
    <citation type="journal article" date="2010" name="Cell">
        <title>The genome of Naegleria gruberi illuminates early eukaryotic versatility.</title>
        <authorList>
            <person name="Fritz-Laylin L.K."/>
            <person name="Prochnik S.E."/>
            <person name="Ginger M.L."/>
            <person name="Dacks J.B."/>
            <person name="Carpenter M.L."/>
            <person name="Field M.C."/>
            <person name="Kuo A."/>
            <person name="Paredez A."/>
            <person name="Chapman J."/>
            <person name="Pham J."/>
            <person name="Shu S."/>
            <person name="Neupane R."/>
            <person name="Cipriano M."/>
            <person name="Mancuso J."/>
            <person name="Tu H."/>
            <person name="Salamov A."/>
            <person name="Lindquist E."/>
            <person name="Shapiro H."/>
            <person name="Lucas S."/>
            <person name="Grigoriev I.V."/>
            <person name="Cande W.Z."/>
            <person name="Fulton C."/>
            <person name="Rokhsar D.S."/>
            <person name="Dawson S.C."/>
        </authorList>
    </citation>
    <scope>NUCLEOTIDE SEQUENCE [LARGE SCALE GENOMIC DNA]</scope>
    <source>
        <strain evidence="11 12">NEG-M</strain>
    </source>
</reference>
<dbReference type="GO" id="GO:0007030">
    <property type="term" value="P:Golgi organization"/>
    <property type="evidence" value="ECO:0007669"/>
    <property type="project" value="InterPro"/>
</dbReference>
<dbReference type="InParanoid" id="D2V7C9"/>
<keyword evidence="5" id="KW-0653">Protein transport</keyword>
<evidence type="ECO:0000259" key="10">
    <source>
        <dbReference type="Pfam" id="PF12022"/>
    </source>
</evidence>
<dbReference type="Pfam" id="PF12022">
    <property type="entry name" value="COG2_C"/>
    <property type="match status" value="1"/>
</dbReference>
<dbReference type="OMA" id="QNKYTFP"/>
<dbReference type="GO" id="GO:0015031">
    <property type="term" value="P:protein transport"/>
    <property type="evidence" value="ECO:0007669"/>
    <property type="project" value="UniProtKB-KW"/>
</dbReference>
<dbReference type="PANTHER" id="PTHR12961">
    <property type="entry name" value="CONSERVED OLIGOMERIC GOLGI COMPLEX COMPONENT 2"/>
    <property type="match status" value="1"/>
</dbReference>
<dbReference type="PANTHER" id="PTHR12961:SF0">
    <property type="entry name" value="CONSERVED OLIGOMERIC GOLGI COMPLEX SUBUNIT 2"/>
    <property type="match status" value="1"/>
</dbReference>
<evidence type="ECO:0000256" key="8">
    <source>
        <dbReference type="ARBA" id="ARBA00031344"/>
    </source>
</evidence>
<evidence type="ECO:0000256" key="1">
    <source>
        <dbReference type="ARBA" id="ARBA00004395"/>
    </source>
</evidence>
<dbReference type="Pfam" id="PF06148">
    <property type="entry name" value="COG2_N"/>
    <property type="match status" value="1"/>
</dbReference>
<evidence type="ECO:0000256" key="2">
    <source>
        <dbReference type="ARBA" id="ARBA00007603"/>
    </source>
</evidence>
<name>D2V7C9_NAEGR</name>
<evidence type="ECO:0000256" key="5">
    <source>
        <dbReference type="ARBA" id="ARBA00022927"/>
    </source>
</evidence>
<gene>
    <name evidence="11" type="ORF">NAEGRDRAFT_64751</name>
</gene>
<dbReference type="VEuPathDB" id="AmoebaDB:NAEGRDRAFT_64751"/>
<dbReference type="GO" id="GO:0000139">
    <property type="term" value="C:Golgi membrane"/>
    <property type="evidence" value="ECO:0007669"/>
    <property type="project" value="UniProtKB-SubCell"/>
</dbReference>
<dbReference type="InterPro" id="IPR009316">
    <property type="entry name" value="COG2"/>
</dbReference>
<proteinExistence type="inferred from homology"/>
<accession>D2V7C9</accession>
<feature type="domain" description="Conserved oligomeric Golgi complex subunit 2 N-terminal" evidence="9">
    <location>
        <begin position="55"/>
        <end position="113"/>
    </location>
</feature>
<comment type="subcellular location">
    <subcellularLocation>
        <location evidence="1">Golgi apparatus membrane</location>
        <topology evidence="1">Peripheral membrane protein</topology>
    </subcellularLocation>
</comment>
<dbReference type="Proteomes" id="UP000006671">
    <property type="component" value="Unassembled WGS sequence"/>
</dbReference>
<protein>
    <recommendedName>
        <fullName evidence="3">Conserved oligomeric Golgi complex subunit 2</fullName>
    </recommendedName>
    <alternativeName>
        <fullName evidence="8">Component of oligomeric Golgi complex 2</fullName>
    </alternativeName>
</protein>
<evidence type="ECO:0000313" key="12">
    <source>
        <dbReference type="Proteomes" id="UP000006671"/>
    </source>
</evidence>
<keyword evidence="6" id="KW-0333">Golgi apparatus</keyword>
<dbReference type="EMBL" id="GG738855">
    <property type="protein sequence ID" value="EFC47353.1"/>
    <property type="molecule type" value="Genomic_DNA"/>
</dbReference>
<dbReference type="InterPro" id="IPR024602">
    <property type="entry name" value="COG_su2_N"/>
</dbReference>
<dbReference type="AlphaFoldDB" id="D2V7C9"/>
<dbReference type="GO" id="GO:0006891">
    <property type="term" value="P:intra-Golgi vesicle-mediated transport"/>
    <property type="evidence" value="ECO:0007669"/>
    <property type="project" value="TreeGrafter"/>
</dbReference>